<dbReference type="Pfam" id="PF22483">
    <property type="entry name" value="Mu-transpos_C_2"/>
    <property type="match status" value="1"/>
</dbReference>
<organism evidence="2 3">
    <name type="scientific">Flavobacterium micromati</name>
    <dbReference type="NCBI Taxonomy" id="229205"/>
    <lineage>
        <taxon>Bacteria</taxon>
        <taxon>Pseudomonadati</taxon>
        <taxon>Bacteroidota</taxon>
        <taxon>Flavobacteriia</taxon>
        <taxon>Flavobacteriales</taxon>
        <taxon>Flavobacteriaceae</taxon>
        <taxon>Flavobacterium</taxon>
    </lineage>
</organism>
<dbReference type="AlphaFoldDB" id="A0A1M5QEK1"/>
<keyword evidence="3" id="KW-1185">Reference proteome</keyword>
<evidence type="ECO:0000313" key="3">
    <source>
        <dbReference type="Proteomes" id="UP000184020"/>
    </source>
</evidence>
<name>A0A1M5QEK1_9FLAO</name>
<reference evidence="3" key="1">
    <citation type="submission" date="2016-11" db="EMBL/GenBank/DDBJ databases">
        <authorList>
            <person name="Varghese N."/>
            <person name="Submissions S."/>
        </authorList>
    </citation>
    <scope>NUCLEOTIDE SEQUENCE [LARGE SCALE GENOMIC DNA]</scope>
    <source>
        <strain evidence="3">DSM 17659</strain>
    </source>
</reference>
<dbReference type="InterPro" id="IPR054353">
    <property type="entry name" value="IstA-like_C"/>
</dbReference>
<accession>A0A1M5QEK1</accession>
<gene>
    <name evidence="2" type="ORF">SAMN05444372_11627</name>
</gene>
<dbReference type="GO" id="GO:0015074">
    <property type="term" value="P:DNA integration"/>
    <property type="evidence" value="ECO:0007669"/>
    <property type="project" value="InterPro"/>
</dbReference>
<dbReference type="Proteomes" id="UP000184020">
    <property type="component" value="Unassembled WGS sequence"/>
</dbReference>
<dbReference type="InterPro" id="IPR001584">
    <property type="entry name" value="Integrase_cat-core"/>
</dbReference>
<dbReference type="RefSeq" id="WP_073021837.1">
    <property type="nucleotide sequence ID" value="NZ_FQWF01000016.1"/>
</dbReference>
<feature type="domain" description="Integrase catalytic" evidence="1">
    <location>
        <begin position="135"/>
        <end position="335"/>
    </location>
</feature>
<evidence type="ECO:0000313" key="2">
    <source>
        <dbReference type="EMBL" id="SHH12477.1"/>
    </source>
</evidence>
<protein>
    <submittedName>
        <fullName evidence="2">Transposase</fullName>
    </submittedName>
</protein>
<dbReference type="EMBL" id="FQWF01000016">
    <property type="protein sequence ID" value="SHH12477.1"/>
    <property type="molecule type" value="Genomic_DNA"/>
</dbReference>
<dbReference type="PANTHER" id="PTHR35004:SF8">
    <property type="entry name" value="TRANSPOSASE RV3428C-RELATED"/>
    <property type="match status" value="1"/>
</dbReference>
<proteinExistence type="predicted"/>
<dbReference type="PROSITE" id="PS50994">
    <property type="entry name" value="INTEGRASE"/>
    <property type="match status" value="1"/>
</dbReference>
<dbReference type="NCBIfam" id="NF033546">
    <property type="entry name" value="transpos_IS21"/>
    <property type="match status" value="1"/>
</dbReference>
<evidence type="ECO:0000259" key="1">
    <source>
        <dbReference type="PROSITE" id="PS50994"/>
    </source>
</evidence>
<dbReference type="PANTHER" id="PTHR35004">
    <property type="entry name" value="TRANSPOSASE RV3428C-RELATED"/>
    <property type="match status" value="1"/>
</dbReference>
<dbReference type="OrthoDB" id="3193769at2"/>
<sequence length="518" mass="59755">MANKSIGSVMIREIIRMKDNGLSNNQISKNLGKSRTTIIKYLGAIAASEVCLKELLELKGEDLSELFEVPNELNPVNREQIHKDLYSFFPYLEKELKRVGVTRHILWGEYKAKHPEGVMYSQFCEHYKKWSQKSEGYMPTTHKAGEKLFIDYAGKKLHIIDKETGEIKPVEVFVATLGSSQYTYVEASFSQQIPDFIDSVQNCLHYLGGVPACIIPDNLKSAVTKSNKYEPHINEQFACFASHYNTSIMPARALKPKDKSFVEGAVNITYTRIHAALRDKEFYGITELNLAIKELLLIYNQTPFQKKQHSRTGLFLEIEKDALKPLPLEKYELRDYKIATVQKNCHVYYAADKNYYSIPNAYIGKKVKLILTQSIVEIYHHQARIALHPRSRKAYHYVTVKEHMPVSHTYNADWSSEYFITWAQKIGPWTKEYIEKILDKKQYPEHSYKSCLGILSMAAKIDKERLNNACKRALSYDAVSYNSIKNILERGLDKEEELDLFNVSLSNHDNIRGPEYYA</sequence>